<name>A0A9W4I7L0_9EURO</name>
<comment type="caution">
    <text evidence="2">The sequence shown here is derived from an EMBL/GenBank/DDBJ whole genome shotgun (WGS) entry which is preliminary data.</text>
</comment>
<dbReference type="AlphaFoldDB" id="A0A9W4I7L0"/>
<feature type="compositionally biased region" description="Polar residues" evidence="1">
    <location>
        <begin position="924"/>
        <end position="937"/>
    </location>
</feature>
<feature type="region of interest" description="Disordered" evidence="1">
    <location>
        <begin position="499"/>
        <end position="622"/>
    </location>
</feature>
<evidence type="ECO:0000313" key="3">
    <source>
        <dbReference type="Proteomes" id="UP001152646"/>
    </source>
</evidence>
<feature type="compositionally biased region" description="Polar residues" evidence="1">
    <location>
        <begin position="980"/>
        <end position="1000"/>
    </location>
</feature>
<feature type="region of interest" description="Disordered" evidence="1">
    <location>
        <begin position="329"/>
        <end position="360"/>
    </location>
</feature>
<protein>
    <submittedName>
        <fullName evidence="2">Uncharacterized protein</fullName>
    </submittedName>
</protein>
<accession>A0A9W4I7L0</accession>
<feature type="compositionally biased region" description="Polar residues" evidence="1">
    <location>
        <begin position="596"/>
        <end position="609"/>
    </location>
</feature>
<feature type="compositionally biased region" description="Basic residues" evidence="1">
    <location>
        <begin position="329"/>
        <end position="341"/>
    </location>
</feature>
<dbReference type="Proteomes" id="UP001152646">
    <property type="component" value="Unassembled WGS sequence"/>
</dbReference>
<evidence type="ECO:0000313" key="2">
    <source>
        <dbReference type="EMBL" id="CAG8232610.1"/>
    </source>
</evidence>
<dbReference type="EMBL" id="CAJVPA010000016">
    <property type="protein sequence ID" value="CAG8232610.1"/>
    <property type="molecule type" value="Genomic_DNA"/>
</dbReference>
<feature type="region of interest" description="Disordered" evidence="1">
    <location>
        <begin position="395"/>
        <end position="460"/>
    </location>
</feature>
<feature type="compositionally biased region" description="Polar residues" evidence="1">
    <location>
        <begin position="950"/>
        <end position="973"/>
    </location>
</feature>
<feature type="compositionally biased region" description="Low complexity" evidence="1">
    <location>
        <begin position="558"/>
        <end position="567"/>
    </location>
</feature>
<dbReference type="OrthoDB" id="3261737at2759"/>
<evidence type="ECO:0000256" key="1">
    <source>
        <dbReference type="SAM" id="MobiDB-lite"/>
    </source>
</evidence>
<feature type="region of interest" description="Disordered" evidence="1">
    <location>
        <begin position="210"/>
        <end position="242"/>
    </location>
</feature>
<feature type="compositionally biased region" description="Basic and acidic residues" evidence="1">
    <location>
        <begin position="857"/>
        <end position="866"/>
    </location>
</feature>
<sequence>MESNEVTVEGFGRNIGDDDCMLNCLPEMKNLCSEHFKPFQDKLSLVLQHSRSHFSALAGRESFAGFLNVPLISDVLVKTIEVMFEAPKPCVVQLQNDEASANISWLDVVKERNYQAEYKGNGIYHFHMQDSGVIVHLSAFQHNMILSGLPRKLVQPWSYEKDVQTELNTLALAAEMTTLLNELASEVIKVNNTVLEEIVRRDQILRRNLQSSQRSADSPFPPESAEFPASSMPAQGDTASLDGNAIETQNTDLEASASTRGARATRNFSKNRLWPSEVLKELPEWFEDQVRKDLSQEEIAQNFQRKYKQKRTFHAIEAKVYYLTGKSPFRKRGKKTSRKRPVSLAPRSSPPLSQPSESVGQQLITRSNIEVQALHLAPNLLPYLISEGREDDNLHTLHGVQPIDPEPGSSDSHAVHEQETPYQVSSCLRDAQEHVLQPGQKQNERPVQGSPQAGESPKAHAAFSDLVPEIQPRNENLINVLAAKSATSEMVDPYLPRSSPLGSPWISEPIQPPIRHHSEDDTTLEEPGQTLIHRTGTSAMHVDQTDTAHDKPLERLSPRSSPRESPLARGSANESTNNESHTESGPGVLTVPWASTPFQVPEPSSTGNSTEHHSGNCGMDGPTTDTSERALIDEELIIKCLQEKSQAQAARSHRPWSKNHLNRLPGWLMNRKILSNERLEVEFLRDFGHYRTSSAIDTACRKKIKADSRNKEVTSAPTLRQLAPVVPAVLDILQISRSPNIIIGSDTPRLGFPRNSTPPLHVSEAVDHNLPAAVASDCISEQTVFATSSENVEDTPTLGNRRHRVGITPKPPARFTAINGGDVHRTESNISEMTPLVQIERDALPSGQGIQQTSTKKSVEKRRDDQNVSQQEGPPSGRGRPNQLTPEHELAGPNYSELSTGTPGGGAENQRSPSIGISDANIPQLGTRTDLQNTSQCQERDVGIPPPSNPQSTYIQNPIPNCPSNSQVANSRPSHFCRPNSRSGIPQTSGVPGSAHTSGSFTPYGSGPTYPDKALVPISVSASFLSSPTGLPHYPLHELQGRGAKRYQGPPLPSLAQQMYYHRAGEPLHR</sequence>
<feature type="compositionally biased region" description="Basic and acidic residues" evidence="1">
    <location>
        <begin position="543"/>
        <end position="557"/>
    </location>
</feature>
<reference evidence="2" key="1">
    <citation type="submission" date="2021-07" db="EMBL/GenBank/DDBJ databases">
        <authorList>
            <person name="Branca A.L. A."/>
        </authorList>
    </citation>
    <scope>NUCLEOTIDE SEQUENCE</scope>
</reference>
<feature type="region of interest" description="Disordered" evidence="1">
    <location>
        <begin position="789"/>
        <end position="1000"/>
    </location>
</feature>
<organism evidence="2 3">
    <name type="scientific">Penicillium salamii</name>
    <dbReference type="NCBI Taxonomy" id="1612424"/>
    <lineage>
        <taxon>Eukaryota</taxon>
        <taxon>Fungi</taxon>
        <taxon>Dikarya</taxon>
        <taxon>Ascomycota</taxon>
        <taxon>Pezizomycotina</taxon>
        <taxon>Eurotiomycetes</taxon>
        <taxon>Eurotiomycetidae</taxon>
        <taxon>Eurotiales</taxon>
        <taxon>Aspergillaceae</taxon>
        <taxon>Penicillium</taxon>
    </lineage>
</organism>
<gene>
    <name evidence="2" type="ORF">PSALAMII_LOCUS351</name>
</gene>
<proteinExistence type="predicted"/>